<name>A0AAD5MG58_PARTN</name>
<evidence type="ECO:0000313" key="3">
    <source>
        <dbReference type="EMBL" id="KAJ1355638.1"/>
    </source>
</evidence>
<protein>
    <recommendedName>
        <fullName evidence="2">SCP domain-containing protein</fullName>
    </recommendedName>
</protein>
<dbReference type="EMBL" id="JAHQIW010002531">
    <property type="protein sequence ID" value="KAJ1355638.1"/>
    <property type="molecule type" value="Genomic_DNA"/>
</dbReference>
<keyword evidence="1" id="KW-0732">Signal</keyword>
<dbReference type="Pfam" id="PF00188">
    <property type="entry name" value="CAP"/>
    <property type="match status" value="1"/>
</dbReference>
<evidence type="ECO:0000259" key="2">
    <source>
        <dbReference type="Pfam" id="PF00188"/>
    </source>
</evidence>
<dbReference type="AlphaFoldDB" id="A0AAD5MG58"/>
<dbReference type="PROSITE" id="PS51257">
    <property type="entry name" value="PROKAR_LIPOPROTEIN"/>
    <property type="match status" value="1"/>
</dbReference>
<accession>A0AAD5MG58</accession>
<feature type="signal peptide" evidence="1">
    <location>
        <begin position="1"/>
        <end position="20"/>
    </location>
</feature>
<sequence>MMKTFVAVLILVTGCTSSLSEEGVSSQSKEDIEMEDTDYEPTDEEYYWAQPANIHDAHLCILLSFAGGLKEDCGDVRDMNMSLRLWSVSRHNYNRIVLAQGRQKNGNGPDVMYFPNASDMSLLVYDCELEEAAHNISKMCHNESNLDFRNVGSNSATYHFRGTINESDIDTMIQTWWNTSTQSGPLINLTPTENDTPMIPFLQVGCDGVSST</sequence>
<dbReference type="Proteomes" id="UP001196413">
    <property type="component" value="Unassembled WGS sequence"/>
</dbReference>
<evidence type="ECO:0000256" key="1">
    <source>
        <dbReference type="SAM" id="SignalP"/>
    </source>
</evidence>
<dbReference type="InterPro" id="IPR014044">
    <property type="entry name" value="CAP_dom"/>
</dbReference>
<dbReference type="Gene3D" id="3.40.33.10">
    <property type="entry name" value="CAP"/>
    <property type="match status" value="1"/>
</dbReference>
<organism evidence="3 4">
    <name type="scientific">Parelaphostrongylus tenuis</name>
    <name type="common">Meningeal worm</name>
    <dbReference type="NCBI Taxonomy" id="148309"/>
    <lineage>
        <taxon>Eukaryota</taxon>
        <taxon>Metazoa</taxon>
        <taxon>Ecdysozoa</taxon>
        <taxon>Nematoda</taxon>
        <taxon>Chromadorea</taxon>
        <taxon>Rhabditida</taxon>
        <taxon>Rhabditina</taxon>
        <taxon>Rhabditomorpha</taxon>
        <taxon>Strongyloidea</taxon>
        <taxon>Metastrongylidae</taxon>
        <taxon>Parelaphostrongylus</taxon>
    </lineage>
</organism>
<dbReference type="CDD" id="cd05380">
    <property type="entry name" value="CAP_euk"/>
    <property type="match status" value="1"/>
</dbReference>
<dbReference type="InterPro" id="IPR035940">
    <property type="entry name" value="CAP_sf"/>
</dbReference>
<reference evidence="3" key="1">
    <citation type="submission" date="2021-06" db="EMBL/GenBank/DDBJ databases">
        <title>Parelaphostrongylus tenuis whole genome reference sequence.</title>
        <authorList>
            <person name="Garwood T.J."/>
            <person name="Larsen P.A."/>
            <person name="Fountain-Jones N.M."/>
            <person name="Garbe J.R."/>
            <person name="Macchietto M.G."/>
            <person name="Kania S.A."/>
            <person name="Gerhold R.W."/>
            <person name="Richards J.E."/>
            <person name="Wolf T.M."/>
        </authorList>
    </citation>
    <scope>NUCLEOTIDE SEQUENCE</scope>
    <source>
        <strain evidence="3">MNPRO001-30</strain>
        <tissue evidence="3">Meninges</tissue>
    </source>
</reference>
<comment type="caution">
    <text evidence="3">The sequence shown here is derived from an EMBL/GenBank/DDBJ whole genome shotgun (WGS) entry which is preliminary data.</text>
</comment>
<evidence type="ECO:0000313" key="4">
    <source>
        <dbReference type="Proteomes" id="UP001196413"/>
    </source>
</evidence>
<gene>
    <name evidence="3" type="ORF">KIN20_013129</name>
</gene>
<feature type="chain" id="PRO_5042221092" description="SCP domain-containing protein" evidence="1">
    <location>
        <begin position="21"/>
        <end position="212"/>
    </location>
</feature>
<proteinExistence type="predicted"/>
<dbReference type="SUPFAM" id="SSF55797">
    <property type="entry name" value="PR-1-like"/>
    <property type="match status" value="1"/>
</dbReference>
<keyword evidence="4" id="KW-1185">Reference proteome</keyword>
<feature type="domain" description="SCP" evidence="2">
    <location>
        <begin position="89"/>
        <end position="181"/>
    </location>
</feature>